<feature type="domain" description="NADPH-dependent FMN reductase-like" evidence="1">
    <location>
        <begin position="7"/>
        <end position="144"/>
    </location>
</feature>
<protein>
    <submittedName>
        <fullName evidence="2">NADPH-dependent oxidoreductase</fullName>
    </submittedName>
</protein>
<evidence type="ECO:0000259" key="1">
    <source>
        <dbReference type="Pfam" id="PF03358"/>
    </source>
</evidence>
<comment type="caution">
    <text evidence="2">The sequence shown here is derived from an EMBL/GenBank/DDBJ whole genome shotgun (WGS) entry which is preliminary data.</text>
</comment>
<dbReference type="SUPFAM" id="SSF52218">
    <property type="entry name" value="Flavoproteins"/>
    <property type="match status" value="1"/>
</dbReference>
<name>A0A4R4SSP6_9ACTN</name>
<reference evidence="2 3" key="1">
    <citation type="submission" date="2019-03" db="EMBL/GenBank/DDBJ databases">
        <title>Draft genome sequences of novel Actinobacteria.</title>
        <authorList>
            <person name="Sahin N."/>
            <person name="Ay H."/>
            <person name="Saygin H."/>
        </authorList>
    </citation>
    <scope>NUCLEOTIDE SEQUENCE [LARGE SCALE GENOMIC DNA]</scope>
    <source>
        <strain evidence="2 3">DSM 41900</strain>
    </source>
</reference>
<dbReference type="InterPro" id="IPR005025">
    <property type="entry name" value="FMN_Rdtase-like_dom"/>
</dbReference>
<dbReference type="AlphaFoldDB" id="A0A4R4SSP6"/>
<keyword evidence="3" id="KW-1185">Reference proteome</keyword>
<dbReference type="Pfam" id="PF03358">
    <property type="entry name" value="FMN_red"/>
    <property type="match status" value="1"/>
</dbReference>
<organism evidence="2 3">
    <name type="scientific">Streptomyces hainanensis</name>
    <dbReference type="NCBI Taxonomy" id="402648"/>
    <lineage>
        <taxon>Bacteria</taxon>
        <taxon>Bacillati</taxon>
        <taxon>Actinomycetota</taxon>
        <taxon>Actinomycetes</taxon>
        <taxon>Kitasatosporales</taxon>
        <taxon>Streptomycetaceae</taxon>
        <taxon>Streptomyces</taxon>
    </lineage>
</organism>
<dbReference type="Proteomes" id="UP000295345">
    <property type="component" value="Unassembled WGS sequence"/>
</dbReference>
<accession>A0A4R4SSP6</accession>
<dbReference type="OrthoDB" id="9812295at2"/>
<dbReference type="EMBL" id="SMKI01000432">
    <property type="protein sequence ID" value="TDC67060.1"/>
    <property type="molecule type" value="Genomic_DNA"/>
</dbReference>
<gene>
    <name evidence="2" type="ORF">E1283_29195</name>
</gene>
<sequence>MSDAPLKLAIIIGSIRDGRSGHTVGSWFQDEAGKHGAFDVDVVDMRDAPPPLILGNEPPAELAATTEKLEAADAFVIVTPEYNHSYPASIKSLIDWHYTQWRAKPVGFVSYGGHACGLRAVEALRLVLAEMHAVTVRDCVSFGMYSGNGFGEDGQPSEPEGANGAAKVLLDQVAWWAAALKEAKAKSPYEVQF</sequence>
<dbReference type="PANTHER" id="PTHR30543:SF21">
    <property type="entry name" value="NAD(P)H-DEPENDENT FMN REDUCTASE LOT6"/>
    <property type="match status" value="1"/>
</dbReference>
<dbReference type="GO" id="GO:0016491">
    <property type="term" value="F:oxidoreductase activity"/>
    <property type="evidence" value="ECO:0007669"/>
    <property type="project" value="InterPro"/>
</dbReference>
<dbReference type="GO" id="GO:0010181">
    <property type="term" value="F:FMN binding"/>
    <property type="evidence" value="ECO:0007669"/>
    <property type="project" value="TreeGrafter"/>
</dbReference>
<evidence type="ECO:0000313" key="2">
    <source>
        <dbReference type="EMBL" id="TDC67060.1"/>
    </source>
</evidence>
<evidence type="ECO:0000313" key="3">
    <source>
        <dbReference type="Proteomes" id="UP000295345"/>
    </source>
</evidence>
<proteinExistence type="predicted"/>
<dbReference type="InterPro" id="IPR050712">
    <property type="entry name" value="NAD(P)H-dep_reductase"/>
</dbReference>
<dbReference type="PANTHER" id="PTHR30543">
    <property type="entry name" value="CHROMATE REDUCTASE"/>
    <property type="match status" value="1"/>
</dbReference>
<dbReference type="RefSeq" id="WP_132821176.1">
    <property type="nucleotide sequence ID" value="NZ_SMKI01000432.1"/>
</dbReference>
<dbReference type="GO" id="GO:0005829">
    <property type="term" value="C:cytosol"/>
    <property type="evidence" value="ECO:0007669"/>
    <property type="project" value="TreeGrafter"/>
</dbReference>
<dbReference type="Gene3D" id="3.40.50.360">
    <property type="match status" value="1"/>
</dbReference>
<dbReference type="InterPro" id="IPR029039">
    <property type="entry name" value="Flavoprotein-like_sf"/>
</dbReference>